<feature type="transmembrane region" description="Helical" evidence="1">
    <location>
        <begin position="20"/>
        <end position="38"/>
    </location>
</feature>
<dbReference type="EMBL" id="CM004468">
    <property type="protein sequence ID" value="OCT95580.1"/>
    <property type="molecule type" value="Genomic_DNA"/>
</dbReference>
<keyword evidence="1" id="KW-0472">Membrane</keyword>
<accession>A0A974DQK7</accession>
<proteinExistence type="predicted"/>
<dbReference type="Proteomes" id="UP000694892">
    <property type="component" value="Chromosome 2L"/>
</dbReference>
<reference evidence="3" key="1">
    <citation type="journal article" date="2016" name="Nature">
        <title>Genome evolution in the allotetraploid frog Xenopus laevis.</title>
        <authorList>
            <person name="Session A.M."/>
            <person name="Uno Y."/>
            <person name="Kwon T."/>
            <person name="Chapman J.A."/>
            <person name="Toyoda A."/>
            <person name="Takahashi S."/>
            <person name="Fukui A."/>
            <person name="Hikosaka A."/>
            <person name="Suzuki A."/>
            <person name="Kondo M."/>
            <person name="van Heeringen S.J."/>
            <person name="Quigley I."/>
            <person name="Heinz S."/>
            <person name="Ogino H."/>
            <person name="Ochi H."/>
            <person name="Hellsten U."/>
            <person name="Lyons J.B."/>
            <person name="Simakov O."/>
            <person name="Putnam N."/>
            <person name="Stites J."/>
            <person name="Kuroki Y."/>
            <person name="Tanaka T."/>
            <person name="Michiue T."/>
            <person name="Watanabe M."/>
            <person name="Bogdanovic O."/>
            <person name="Lister R."/>
            <person name="Georgiou G."/>
            <person name="Paranjpe S.S."/>
            <person name="van Kruijsbergen I."/>
            <person name="Shu S."/>
            <person name="Carlson J."/>
            <person name="Kinoshita T."/>
            <person name="Ohta Y."/>
            <person name="Mawaribuchi S."/>
            <person name="Jenkins J."/>
            <person name="Grimwood J."/>
            <person name="Schmutz J."/>
            <person name="Mitros T."/>
            <person name="Mozaffari S.V."/>
            <person name="Suzuki Y."/>
            <person name="Haramoto Y."/>
            <person name="Yamamoto T.S."/>
            <person name="Takagi C."/>
            <person name="Heald R."/>
            <person name="Miller K."/>
            <person name="Haudenschild C."/>
            <person name="Kitzman J."/>
            <person name="Nakayama T."/>
            <person name="Izutsu Y."/>
            <person name="Robert J."/>
            <person name="Fortriede J."/>
            <person name="Burns K."/>
            <person name="Lotay V."/>
            <person name="Karimi K."/>
            <person name="Yasuoka Y."/>
            <person name="Dichmann D.S."/>
            <person name="Flajnik M.F."/>
            <person name="Houston D.W."/>
            <person name="Shendure J."/>
            <person name="DuPasquier L."/>
            <person name="Vize P.D."/>
            <person name="Zorn A.M."/>
            <person name="Ito M."/>
            <person name="Marcotte E.M."/>
            <person name="Wallingford J.B."/>
            <person name="Ito Y."/>
            <person name="Asashima M."/>
            <person name="Ueno N."/>
            <person name="Matsuda Y."/>
            <person name="Veenstra G.J."/>
            <person name="Fujiyama A."/>
            <person name="Harland R.M."/>
            <person name="Taira M."/>
            <person name="Rokhsar D.S."/>
        </authorList>
    </citation>
    <scope>NUCLEOTIDE SEQUENCE [LARGE SCALE GENOMIC DNA]</scope>
    <source>
        <strain evidence="3">J</strain>
    </source>
</reference>
<evidence type="ECO:0000313" key="2">
    <source>
        <dbReference type="EMBL" id="OCT95580.1"/>
    </source>
</evidence>
<sequence length="66" mass="7926">MNSYFKSSNMFHIRRELNQVPTLIQIYTIVITMLYRVLKRFMYINQLVTFSLPERLFPVAKGLNLI</sequence>
<keyword evidence="1" id="KW-0812">Transmembrane</keyword>
<evidence type="ECO:0000256" key="1">
    <source>
        <dbReference type="SAM" id="Phobius"/>
    </source>
</evidence>
<keyword evidence="1" id="KW-1133">Transmembrane helix</keyword>
<organism evidence="2 3">
    <name type="scientific">Xenopus laevis</name>
    <name type="common">African clawed frog</name>
    <dbReference type="NCBI Taxonomy" id="8355"/>
    <lineage>
        <taxon>Eukaryota</taxon>
        <taxon>Metazoa</taxon>
        <taxon>Chordata</taxon>
        <taxon>Craniata</taxon>
        <taxon>Vertebrata</taxon>
        <taxon>Euteleostomi</taxon>
        <taxon>Amphibia</taxon>
        <taxon>Batrachia</taxon>
        <taxon>Anura</taxon>
        <taxon>Pipoidea</taxon>
        <taxon>Pipidae</taxon>
        <taxon>Xenopodinae</taxon>
        <taxon>Xenopus</taxon>
        <taxon>Xenopus</taxon>
    </lineage>
</organism>
<protein>
    <submittedName>
        <fullName evidence="2">Uncharacterized protein</fullName>
    </submittedName>
</protein>
<dbReference type="AlphaFoldDB" id="A0A974DQK7"/>
<evidence type="ECO:0000313" key="3">
    <source>
        <dbReference type="Proteomes" id="UP000694892"/>
    </source>
</evidence>
<name>A0A974DQK7_XENLA</name>
<gene>
    <name evidence="2" type="ORF">XELAEV_18013268mg</name>
</gene>